<sequence length="270" mass="31273">MQEEELHYYEYGAKPLTKSGIPKSFWPEAVNWSIYILNRSPTLAVQNMTPEEAWSGRKPAVDYFRIFGCIAYAHILDEKRRKLDNKREKCIFLVLMISQSYKLYNPNTMKIVISHDVQPMENEQEEEVTQNVPIADQSPLIAKSQRPQRVRKKPAWMTNYEVTGVDQEDNWCKVGYKTKLKENGEVDKHKARLVAKGYKQEVGVDYKEVFAPVARHDTIRLVIAMTTQNSWLIFQLDMKSAFLHGDLKEEVFIDQPPGYAKLGDSFPVVP</sequence>
<evidence type="ECO:0000259" key="4">
    <source>
        <dbReference type="Pfam" id="PF25597"/>
    </source>
</evidence>
<dbReference type="Pfam" id="PF25597">
    <property type="entry name" value="SH3_retrovirus"/>
    <property type="match status" value="1"/>
</dbReference>
<dbReference type="SUPFAM" id="SSF53098">
    <property type="entry name" value="Ribonuclease H-like"/>
    <property type="match status" value="1"/>
</dbReference>
<organism evidence="5 6">
    <name type="scientific">Vitis vinifera</name>
    <name type="common">Grape</name>
    <dbReference type="NCBI Taxonomy" id="29760"/>
    <lineage>
        <taxon>Eukaryota</taxon>
        <taxon>Viridiplantae</taxon>
        <taxon>Streptophyta</taxon>
        <taxon>Embryophyta</taxon>
        <taxon>Tracheophyta</taxon>
        <taxon>Spermatophyta</taxon>
        <taxon>Magnoliopsida</taxon>
        <taxon>eudicotyledons</taxon>
        <taxon>Gunneridae</taxon>
        <taxon>Pentapetalae</taxon>
        <taxon>rosids</taxon>
        <taxon>Vitales</taxon>
        <taxon>Vitaceae</taxon>
        <taxon>Viteae</taxon>
        <taxon>Vitis</taxon>
    </lineage>
</organism>
<feature type="domain" description="Retroviral polymerase SH3-like" evidence="4">
    <location>
        <begin position="69"/>
        <end position="127"/>
    </location>
</feature>
<keyword evidence="1" id="KW-0479">Metal-binding</keyword>
<gene>
    <name evidence="5" type="primary">RE2_512</name>
    <name evidence="5" type="ORF">CK203_050878</name>
</gene>
<reference evidence="5 6" key="1">
    <citation type="journal article" date="2018" name="PLoS Genet.">
        <title>Population sequencing reveals clonal diversity and ancestral inbreeding in the grapevine cultivar Chardonnay.</title>
        <authorList>
            <person name="Roach M.J."/>
            <person name="Johnson D.L."/>
            <person name="Bohlmann J."/>
            <person name="van Vuuren H.J."/>
            <person name="Jones S.J."/>
            <person name="Pretorius I.S."/>
            <person name="Schmidt S.A."/>
            <person name="Borneman A.R."/>
        </authorList>
    </citation>
    <scope>NUCLEOTIDE SEQUENCE [LARGE SCALE GENOMIC DNA]</scope>
    <source>
        <strain evidence="6">cv. Chardonnay</strain>
        <tissue evidence="5">Leaf</tissue>
    </source>
</reference>
<dbReference type="InterPro" id="IPR012337">
    <property type="entry name" value="RNaseH-like_sf"/>
</dbReference>
<dbReference type="AlphaFoldDB" id="A0A438GQY3"/>
<protein>
    <submittedName>
        <fullName evidence="5">Retrovirus-related Pol polyprotein from transposon RE2</fullName>
    </submittedName>
</protein>
<dbReference type="PANTHER" id="PTHR42648">
    <property type="entry name" value="TRANSPOSASE, PUTATIVE-RELATED"/>
    <property type="match status" value="1"/>
</dbReference>
<dbReference type="Proteomes" id="UP000288805">
    <property type="component" value="Unassembled WGS sequence"/>
</dbReference>
<dbReference type="EMBL" id="QGNW01000367">
    <property type="protein sequence ID" value="RVW74620.1"/>
    <property type="molecule type" value="Genomic_DNA"/>
</dbReference>
<evidence type="ECO:0000259" key="3">
    <source>
        <dbReference type="Pfam" id="PF07727"/>
    </source>
</evidence>
<name>A0A438GQY3_VITVI</name>
<evidence type="ECO:0000256" key="2">
    <source>
        <dbReference type="ARBA" id="ARBA00022801"/>
    </source>
</evidence>
<dbReference type="GO" id="GO:0016787">
    <property type="term" value="F:hydrolase activity"/>
    <property type="evidence" value="ECO:0007669"/>
    <property type="project" value="UniProtKB-KW"/>
</dbReference>
<dbReference type="InterPro" id="IPR057670">
    <property type="entry name" value="SH3_retrovirus"/>
</dbReference>
<accession>A0A438GQY3</accession>
<dbReference type="GO" id="GO:0046872">
    <property type="term" value="F:metal ion binding"/>
    <property type="evidence" value="ECO:0007669"/>
    <property type="project" value="UniProtKB-KW"/>
</dbReference>
<keyword evidence="2" id="KW-0378">Hydrolase</keyword>
<dbReference type="InterPro" id="IPR013103">
    <property type="entry name" value="RVT_2"/>
</dbReference>
<dbReference type="InterPro" id="IPR039537">
    <property type="entry name" value="Retrotran_Ty1/copia-like"/>
</dbReference>
<proteinExistence type="predicted"/>
<evidence type="ECO:0000256" key="1">
    <source>
        <dbReference type="ARBA" id="ARBA00022723"/>
    </source>
</evidence>
<comment type="caution">
    <text evidence="5">The sequence shown here is derived from an EMBL/GenBank/DDBJ whole genome shotgun (WGS) entry which is preliminary data.</text>
</comment>
<dbReference type="Pfam" id="PF07727">
    <property type="entry name" value="RVT_2"/>
    <property type="match status" value="1"/>
</dbReference>
<evidence type="ECO:0000313" key="5">
    <source>
        <dbReference type="EMBL" id="RVW74620.1"/>
    </source>
</evidence>
<feature type="domain" description="Reverse transcriptase Ty1/copia-type" evidence="3">
    <location>
        <begin position="176"/>
        <end position="261"/>
    </location>
</feature>
<evidence type="ECO:0000313" key="6">
    <source>
        <dbReference type="Proteomes" id="UP000288805"/>
    </source>
</evidence>
<dbReference type="PANTHER" id="PTHR42648:SF18">
    <property type="entry name" value="RETROTRANSPOSON, UNCLASSIFIED-LIKE PROTEIN"/>
    <property type="match status" value="1"/>
</dbReference>